<dbReference type="PRINTS" id="PR00147">
    <property type="entry name" value="DNAPHOTLYASE"/>
</dbReference>
<comment type="similarity">
    <text evidence="4">Belongs to the DNA photolyase family.</text>
</comment>
<dbReference type="InterPro" id="IPR014729">
    <property type="entry name" value="Rossmann-like_a/b/a_fold"/>
</dbReference>
<dbReference type="InterPro" id="IPR006050">
    <property type="entry name" value="DNA_photolyase_N"/>
</dbReference>
<dbReference type="Gene3D" id="1.10.579.10">
    <property type="entry name" value="DNA Cyclobutane Dipyrimidine Photolyase, subunit A, domain 3"/>
    <property type="match status" value="1"/>
</dbReference>
<dbReference type="PROSITE" id="PS51645">
    <property type="entry name" value="PHR_CRY_ALPHA_BETA"/>
    <property type="match status" value="1"/>
</dbReference>
<evidence type="ECO:0000256" key="2">
    <source>
        <dbReference type="ARBA" id="ARBA00022630"/>
    </source>
</evidence>
<dbReference type="InterPro" id="IPR005101">
    <property type="entry name" value="Cryptochr/Photolyase_FAD-bd"/>
</dbReference>
<dbReference type="InterPro" id="IPR036134">
    <property type="entry name" value="Crypto/Photolyase_FAD-like_sf"/>
</dbReference>
<dbReference type="PANTHER" id="PTHR11455">
    <property type="entry name" value="CRYPTOCHROME"/>
    <property type="match status" value="1"/>
</dbReference>
<dbReference type="GO" id="GO:0003904">
    <property type="term" value="F:deoxyribodipyrimidine photo-lyase activity"/>
    <property type="evidence" value="ECO:0007669"/>
    <property type="project" value="UniProtKB-EC"/>
</dbReference>
<evidence type="ECO:0000313" key="7">
    <source>
        <dbReference type="Proteomes" id="UP001180840"/>
    </source>
</evidence>
<protein>
    <submittedName>
        <fullName evidence="6">Deoxyribodipyrimidine photo-lyase</fullName>
        <ecNumber evidence="6">4.1.99.3</ecNumber>
    </submittedName>
</protein>
<evidence type="ECO:0000259" key="5">
    <source>
        <dbReference type="PROSITE" id="PS51645"/>
    </source>
</evidence>
<dbReference type="Gene3D" id="3.40.50.620">
    <property type="entry name" value="HUPs"/>
    <property type="match status" value="1"/>
</dbReference>
<evidence type="ECO:0000256" key="3">
    <source>
        <dbReference type="ARBA" id="ARBA00022827"/>
    </source>
</evidence>
<dbReference type="EMBL" id="JAVDXZ010000001">
    <property type="protein sequence ID" value="MDR7329293.1"/>
    <property type="molecule type" value="Genomic_DNA"/>
</dbReference>
<keyword evidence="6" id="KW-0456">Lyase</keyword>
<name>A0ABU1ZY24_9CORY</name>
<accession>A0ABU1ZY24</accession>
<dbReference type="SUPFAM" id="SSF48173">
    <property type="entry name" value="Cryptochrome/photolyase FAD-binding domain"/>
    <property type="match status" value="1"/>
</dbReference>
<dbReference type="Gene3D" id="1.25.40.80">
    <property type="match status" value="1"/>
</dbReference>
<dbReference type="InterPro" id="IPR036155">
    <property type="entry name" value="Crypto/Photolyase_N_sf"/>
</dbReference>
<comment type="cofactor">
    <cofactor evidence="1">
        <name>FAD</name>
        <dbReference type="ChEBI" id="CHEBI:57692"/>
    </cofactor>
</comment>
<keyword evidence="2 4" id="KW-0285">Flavoprotein</keyword>
<sequence>MNGPALLWLRDDLRVHDHEALIAACQASTTVVAVWIREERADDEDGPRPLGAAARWWAHRSLEALRGRLAEFNIPLVFARGRADDIIPRLAGDLGAAEVHWHRRYGPRPRALDARVKAMLRTAGVPAHSHPGFTLVEPWEVQPTTGADFYRVFTPFHRAARQVPLGDPAGPPAPRPDLPVVELGLLCTLDELGLLDGTAHSAGPHLPRWWEDTVQRHWRPGCAAADQALAEIDLGVDGYTTSRDRPADQDSTTRLSPRLRFGELSPRQVVARVVTSPDLSVEDREAFLRQLYWREFSWHLAYWLPGIETEPLRAEFTAFDWEPDEETAEAWRRGRTGIAYVDAGMSQLWQSGWMHNRLRMATASLLIKNLLQPWQTGEQWFWDTLVDADEANNPVSWQWVAGSGADAAPYFRIFNPERQAERFDPDGAYVRRWLPPHWVDEALVDLKKSRQEALARYQLMRARAAHLGQASGDDR</sequence>
<keyword evidence="3 4" id="KW-0274">FAD</keyword>
<evidence type="ECO:0000313" key="6">
    <source>
        <dbReference type="EMBL" id="MDR7329293.1"/>
    </source>
</evidence>
<keyword evidence="7" id="KW-1185">Reference proteome</keyword>
<evidence type="ECO:0000256" key="1">
    <source>
        <dbReference type="ARBA" id="ARBA00001974"/>
    </source>
</evidence>
<dbReference type="Pfam" id="PF03441">
    <property type="entry name" value="FAD_binding_7"/>
    <property type="match status" value="1"/>
</dbReference>
<proteinExistence type="inferred from homology"/>
<feature type="domain" description="Photolyase/cryptochrome alpha/beta" evidence="5">
    <location>
        <begin position="3"/>
        <end position="135"/>
    </location>
</feature>
<evidence type="ECO:0000256" key="4">
    <source>
        <dbReference type="RuleBase" id="RU004182"/>
    </source>
</evidence>
<dbReference type="EC" id="4.1.99.3" evidence="6"/>
<gene>
    <name evidence="6" type="ORF">J2S39_000969</name>
</gene>
<dbReference type="InterPro" id="IPR002081">
    <property type="entry name" value="Cryptochrome/DNA_photolyase_1"/>
</dbReference>
<dbReference type="Proteomes" id="UP001180840">
    <property type="component" value="Unassembled WGS sequence"/>
</dbReference>
<dbReference type="RefSeq" id="WP_290198248.1">
    <property type="nucleotide sequence ID" value="NZ_CP047654.1"/>
</dbReference>
<dbReference type="PANTHER" id="PTHR11455:SF9">
    <property type="entry name" value="CRYPTOCHROME CIRCADIAN CLOCK 5 ISOFORM X1"/>
    <property type="match status" value="1"/>
</dbReference>
<comment type="caution">
    <text evidence="6">The sequence shown here is derived from an EMBL/GenBank/DDBJ whole genome shotgun (WGS) entry which is preliminary data.</text>
</comment>
<dbReference type="Pfam" id="PF00875">
    <property type="entry name" value="DNA_photolyase"/>
    <property type="match status" value="1"/>
</dbReference>
<dbReference type="SUPFAM" id="SSF52425">
    <property type="entry name" value="Cryptochrome/photolyase, N-terminal domain"/>
    <property type="match status" value="1"/>
</dbReference>
<keyword evidence="4" id="KW-0157">Chromophore</keyword>
<organism evidence="6 7">
    <name type="scientific">Corynebacterium guangdongense</name>
    <dbReference type="NCBI Taxonomy" id="1783348"/>
    <lineage>
        <taxon>Bacteria</taxon>
        <taxon>Bacillati</taxon>
        <taxon>Actinomycetota</taxon>
        <taxon>Actinomycetes</taxon>
        <taxon>Mycobacteriales</taxon>
        <taxon>Corynebacteriaceae</taxon>
        <taxon>Corynebacterium</taxon>
    </lineage>
</organism>
<reference evidence="6" key="1">
    <citation type="submission" date="2023-07" db="EMBL/GenBank/DDBJ databases">
        <title>Sequencing the genomes of 1000 actinobacteria strains.</title>
        <authorList>
            <person name="Klenk H.-P."/>
        </authorList>
    </citation>
    <scope>NUCLEOTIDE SEQUENCE</scope>
    <source>
        <strain evidence="6">DSM 107476</strain>
    </source>
</reference>